<dbReference type="PANTHER" id="PTHR48111:SF1">
    <property type="entry name" value="TWO-COMPONENT RESPONSE REGULATOR ORR33"/>
    <property type="match status" value="1"/>
</dbReference>
<evidence type="ECO:0000256" key="10">
    <source>
        <dbReference type="ARBA" id="ARBA00023125"/>
    </source>
</evidence>
<feature type="binding site" evidence="15">
    <location>
        <position position="11"/>
    </location>
    <ligand>
        <name>Ca(2+)</name>
        <dbReference type="ChEBI" id="CHEBI:29108"/>
    </ligand>
</feature>
<evidence type="ECO:0000256" key="1">
    <source>
        <dbReference type="ARBA" id="ARBA00004496"/>
    </source>
</evidence>
<evidence type="ECO:0000256" key="13">
    <source>
        <dbReference type="ARBA" id="ARBA00024867"/>
    </source>
</evidence>
<dbReference type="Pfam" id="PF00072">
    <property type="entry name" value="Response_reg"/>
    <property type="match status" value="1"/>
</dbReference>
<dbReference type="Proteomes" id="UP000030008">
    <property type="component" value="Unassembled WGS sequence"/>
</dbReference>
<evidence type="ECO:0000313" key="22">
    <source>
        <dbReference type="Proteomes" id="UP000030008"/>
    </source>
</evidence>
<dbReference type="Gene3D" id="1.10.10.10">
    <property type="entry name" value="Winged helix-like DNA-binding domain superfamily/Winged helix DNA-binding domain"/>
    <property type="match status" value="1"/>
</dbReference>
<dbReference type="InterPro" id="IPR011006">
    <property type="entry name" value="CheY-like_superfamily"/>
</dbReference>
<comment type="function">
    <text evidence="13 14">May play the central regulatory role in sporulation. It may be an element of the effector pathway responsible for the activation of sporulation genes in response to nutritional stress. Spo0A may act in concert with spo0H (a sigma factor) to control the expression of some genes that are critical to the sporulation process.</text>
</comment>
<dbReference type="SMART" id="SM00448">
    <property type="entry name" value="REC"/>
    <property type="match status" value="1"/>
</dbReference>
<feature type="binding site" evidence="15">
    <location>
        <position position="12"/>
    </location>
    <ligand>
        <name>Ca(2+)</name>
        <dbReference type="ChEBI" id="CHEBI:29108"/>
    </ligand>
</feature>
<evidence type="ECO:0000256" key="2">
    <source>
        <dbReference type="ARBA" id="ARBA00018672"/>
    </source>
</evidence>
<feature type="binding site" evidence="15">
    <location>
        <position position="57"/>
    </location>
    <ligand>
        <name>Ca(2+)</name>
        <dbReference type="ChEBI" id="CHEBI:29108"/>
    </ligand>
</feature>
<dbReference type="InterPro" id="IPR036388">
    <property type="entry name" value="WH-like_DNA-bd_sf"/>
</dbReference>
<dbReference type="InterPro" id="IPR039420">
    <property type="entry name" value="WalR-like"/>
</dbReference>
<dbReference type="GO" id="GO:0003700">
    <property type="term" value="F:DNA-binding transcription factor activity"/>
    <property type="evidence" value="ECO:0007669"/>
    <property type="project" value="InterPro"/>
</dbReference>
<keyword evidence="8 14" id="KW-0902">Two-component regulatory system</keyword>
<keyword evidence="7 14" id="KW-0749">Sporulation</keyword>
<dbReference type="EMBL" id="WWTN01000029">
    <property type="protein sequence ID" value="MZH57094.1"/>
    <property type="molecule type" value="Genomic_DNA"/>
</dbReference>
<evidence type="ECO:0000256" key="4">
    <source>
        <dbReference type="ARBA" id="ARBA00022491"/>
    </source>
</evidence>
<dbReference type="InterPro" id="IPR014879">
    <property type="entry name" value="Spo0A_C"/>
</dbReference>
<dbReference type="GO" id="GO:0000976">
    <property type="term" value="F:transcription cis-regulatory region binding"/>
    <property type="evidence" value="ECO:0007669"/>
    <property type="project" value="TreeGrafter"/>
</dbReference>
<dbReference type="InterPro" id="IPR016032">
    <property type="entry name" value="Sig_transdc_resp-reg_C-effctor"/>
</dbReference>
<reference evidence="18 22" key="1">
    <citation type="submission" date="2014-08" db="EMBL/GenBank/DDBJ databases">
        <title>Clostridium innocuum, an unnegligible vancomycin-resistant pathogen causing extra-intestinal infections.</title>
        <authorList>
            <person name="Feng Y."/>
            <person name="Chiu C.-H."/>
        </authorList>
    </citation>
    <scope>NUCLEOTIDE SEQUENCE [LARGE SCALE GENOMIC DNA]</scope>
    <source>
        <strain evidence="18 22">AN88</strain>
    </source>
</reference>
<name>A0A099I867_CLOIN</name>
<feature type="domain" description="Response regulatory" evidence="17">
    <location>
        <begin position="6"/>
        <end position="123"/>
    </location>
</feature>
<comment type="cofactor">
    <cofactor evidence="14 15">
        <name>Ca(2+)</name>
        <dbReference type="ChEBI" id="CHEBI:29108"/>
    </cofactor>
    <text evidence="14 15">Binds 1 Ca(2+) ion per subunit.</text>
</comment>
<sequence length="277" mass="31790">MNNKMNVYLVDDSMEMIHSMKEALTKSDGYQVIGSATNGEQCVNELRGKHLDVLVLDLIMPKKDGISVLHDLKKNHIQVDHIICTTPFVNDLIVAGVQNYRIDYILMKPFEIEQLCDKLNFIVGYTRKEHISSNVVKVNLDDDEKERLQKLELESEITELLHEIGIPAHIKGYMYLRTAILETYLNVDFLGQITKVLYPEIAKKYATTASRVERAIRHAIEVAWNRGNIDAIDDIFGYTISASKAKPTNSEFIAMISDKLRLEHRLRNKNNVIKTFR</sequence>
<dbReference type="GO" id="GO:0032993">
    <property type="term" value="C:protein-DNA complex"/>
    <property type="evidence" value="ECO:0007669"/>
    <property type="project" value="TreeGrafter"/>
</dbReference>
<evidence type="ECO:0000313" key="19">
    <source>
        <dbReference type="EMBL" id="MCR0233117.1"/>
    </source>
</evidence>
<dbReference type="InterPro" id="IPR012052">
    <property type="entry name" value="Spore_0_A"/>
</dbReference>
<evidence type="ECO:0000256" key="9">
    <source>
        <dbReference type="ARBA" id="ARBA00023015"/>
    </source>
</evidence>
<evidence type="ECO:0000256" key="5">
    <source>
        <dbReference type="ARBA" id="ARBA00022553"/>
    </source>
</evidence>
<keyword evidence="14 15" id="KW-0479">Metal-binding</keyword>
<reference evidence="19" key="4">
    <citation type="journal article" date="2022" name="Clin. Infect. Dis.">
        <title>Association between Clostridium innocuum and antibiotic-associated diarrhea in adults and children: A cross-sectional study and comparative genomics analysis.</title>
        <authorList>
            <person name="Cherny K.E."/>
            <person name="Muscat E.B."/>
            <person name="Balaji A."/>
            <person name="Mukherjee J."/>
            <person name="Ozer E.A."/>
            <person name="Angarone M.P."/>
            <person name="Hauser A.R."/>
            <person name="Sichel J.S."/>
            <person name="Amponsah E."/>
            <person name="Kociolek L.K."/>
        </authorList>
    </citation>
    <scope>NUCLEOTIDE SEQUENCE</scope>
    <source>
        <strain evidence="19">NU1-AC-029v</strain>
    </source>
</reference>
<dbReference type="RefSeq" id="WP_002609036.1">
    <property type="nucleotide sequence ID" value="NZ_AP025565.1"/>
</dbReference>
<keyword evidence="11 14" id="KW-0010">Activator</keyword>
<dbReference type="InterPro" id="IPR001789">
    <property type="entry name" value="Sig_transdc_resp-reg_receiver"/>
</dbReference>
<evidence type="ECO:0000313" key="18">
    <source>
        <dbReference type="EMBL" id="KGJ53766.1"/>
    </source>
</evidence>
<dbReference type="GeneID" id="61925934"/>
<evidence type="ECO:0000256" key="15">
    <source>
        <dbReference type="PIRSR" id="PIRSR002937-1"/>
    </source>
</evidence>
<dbReference type="GO" id="GO:0042173">
    <property type="term" value="P:regulation of sporulation resulting in formation of a cellular spore"/>
    <property type="evidence" value="ECO:0007669"/>
    <property type="project" value="InterPro"/>
</dbReference>
<dbReference type="Gene3D" id="3.40.50.2300">
    <property type="match status" value="1"/>
</dbReference>
<dbReference type="SUPFAM" id="SSF52172">
    <property type="entry name" value="CheY-like"/>
    <property type="match status" value="1"/>
</dbReference>
<dbReference type="GO" id="GO:0051606">
    <property type="term" value="P:detection of stimulus"/>
    <property type="evidence" value="ECO:0007669"/>
    <property type="project" value="UniProtKB-UniRule"/>
</dbReference>
<evidence type="ECO:0000256" key="11">
    <source>
        <dbReference type="ARBA" id="ARBA00023159"/>
    </source>
</evidence>
<evidence type="ECO:0000256" key="14">
    <source>
        <dbReference type="PIRNR" id="PIRNR002937"/>
    </source>
</evidence>
<feature type="modified residue" description="4-aspartylphosphate" evidence="16">
    <location>
        <position position="57"/>
    </location>
</feature>
<reference evidence="20" key="2">
    <citation type="journal article" date="2019" name="Nat. Med.">
        <title>A library of human gut bacterial isolates paired with longitudinal multiomics data enables mechanistic microbiome research.</title>
        <authorList>
            <person name="Poyet M."/>
            <person name="Groussin M."/>
            <person name="Gibbons S.M."/>
            <person name="Avila-Pacheco J."/>
            <person name="Jiang X."/>
            <person name="Kearney S.M."/>
            <person name="Perrotta A.R."/>
            <person name="Berdy B."/>
            <person name="Zhao S."/>
            <person name="Lieberman T.D."/>
            <person name="Swanson P.K."/>
            <person name="Smith M."/>
            <person name="Roesemann S."/>
            <person name="Alexander J.E."/>
            <person name="Rich S.A."/>
            <person name="Livny J."/>
            <person name="Vlamakis H."/>
            <person name="Clish C."/>
            <person name="Bullock K."/>
            <person name="Deik A."/>
            <person name="Scott J."/>
            <person name="Pierce K.A."/>
            <person name="Xavier R.J."/>
            <person name="Alm E.J."/>
        </authorList>
    </citation>
    <scope>NUCLEOTIDE SEQUENCE</scope>
    <source>
        <strain evidence="20">BIOML-A12</strain>
    </source>
</reference>
<keyword evidence="10 14" id="KW-0238">DNA-binding</keyword>
<accession>A0A099I867</accession>
<dbReference type="Proteomes" id="UP000604383">
    <property type="component" value="Unassembled WGS sequence"/>
</dbReference>
<evidence type="ECO:0000256" key="8">
    <source>
        <dbReference type="ARBA" id="ARBA00023012"/>
    </source>
</evidence>
<dbReference type="EMBL" id="JQIF01000033">
    <property type="protein sequence ID" value="KGJ53766.1"/>
    <property type="molecule type" value="Genomic_DNA"/>
</dbReference>
<dbReference type="PANTHER" id="PTHR48111">
    <property type="entry name" value="REGULATOR OF RPOS"/>
    <property type="match status" value="1"/>
</dbReference>
<evidence type="ECO:0000313" key="23">
    <source>
        <dbReference type="Proteomes" id="UP000503330"/>
    </source>
</evidence>
<dbReference type="AlphaFoldDB" id="A0A099I867"/>
<comment type="subcellular location">
    <subcellularLocation>
        <location evidence="1 14">Cytoplasm</location>
    </subcellularLocation>
</comment>
<dbReference type="EMBL" id="JAKTMA010000015">
    <property type="protein sequence ID" value="MCR0233117.1"/>
    <property type="molecule type" value="Genomic_DNA"/>
</dbReference>
<dbReference type="GO" id="GO:0005509">
    <property type="term" value="F:calcium ion binding"/>
    <property type="evidence" value="ECO:0007669"/>
    <property type="project" value="UniProtKB-UniRule"/>
</dbReference>
<keyword evidence="12 14" id="KW-0804">Transcription</keyword>
<evidence type="ECO:0000259" key="17">
    <source>
        <dbReference type="PROSITE" id="PS50110"/>
    </source>
</evidence>
<dbReference type="GO" id="GO:0005829">
    <property type="term" value="C:cytosol"/>
    <property type="evidence" value="ECO:0007669"/>
    <property type="project" value="TreeGrafter"/>
</dbReference>
<evidence type="ECO:0000256" key="12">
    <source>
        <dbReference type="ARBA" id="ARBA00023163"/>
    </source>
</evidence>
<keyword evidence="6 14" id="KW-0106">Calcium</keyword>
<dbReference type="Proteomes" id="UP001203972">
    <property type="component" value="Unassembled WGS sequence"/>
</dbReference>
<dbReference type="PROSITE" id="PS50110">
    <property type="entry name" value="RESPONSE_REGULATORY"/>
    <property type="match status" value="1"/>
</dbReference>
<keyword evidence="9 14" id="KW-0805">Transcription regulation</keyword>
<keyword evidence="3 14" id="KW-0963">Cytoplasm</keyword>
<keyword evidence="5 16" id="KW-0597">Phosphoprotein</keyword>
<evidence type="ECO:0000256" key="16">
    <source>
        <dbReference type="PROSITE-ProRule" id="PRU00169"/>
    </source>
</evidence>
<evidence type="ECO:0000313" key="21">
    <source>
        <dbReference type="EMBL" id="QJA02805.1"/>
    </source>
</evidence>
<organism evidence="18 22">
    <name type="scientific">Clostridium innocuum</name>
    <dbReference type="NCBI Taxonomy" id="1522"/>
    <lineage>
        <taxon>Bacteria</taxon>
        <taxon>Bacillati</taxon>
        <taxon>Bacillota</taxon>
        <taxon>Clostridia</taxon>
        <taxon>Eubacteriales</taxon>
        <taxon>Clostridiaceae</taxon>
        <taxon>Clostridium</taxon>
    </lineage>
</organism>
<gene>
    <name evidence="19" type="primary">spo0A</name>
    <name evidence="18" type="ORF">CIAN88_07255</name>
    <name evidence="21" type="ORF">G4D54_10315</name>
    <name evidence="20" type="ORF">GT664_15400</name>
    <name evidence="19" type="ORF">MKC95_10100</name>
</gene>
<dbReference type="GO" id="GO:0000156">
    <property type="term" value="F:phosphorelay response regulator activity"/>
    <property type="evidence" value="ECO:0007669"/>
    <property type="project" value="TreeGrafter"/>
</dbReference>
<evidence type="ECO:0000256" key="3">
    <source>
        <dbReference type="ARBA" id="ARBA00022490"/>
    </source>
</evidence>
<proteinExistence type="predicted"/>
<evidence type="ECO:0000313" key="20">
    <source>
        <dbReference type="EMBL" id="MZH57094.1"/>
    </source>
</evidence>
<evidence type="ECO:0000256" key="7">
    <source>
        <dbReference type="ARBA" id="ARBA00022969"/>
    </source>
</evidence>
<dbReference type="EMBL" id="CP048838">
    <property type="protein sequence ID" value="QJA02805.1"/>
    <property type="molecule type" value="Genomic_DNA"/>
</dbReference>
<dbReference type="Proteomes" id="UP000503330">
    <property type="component" value="Chromosome"/>
</dbReference>
<dbReference type="PIRSF" id="PIRSF002937">
    <property type="entry name" value="Res_reg_Spo0A"/>
    <property type="match status" value="1"/>
</dbReference>
<dbReference type="SUPFAM" id="SSF46894">
    <property type="entry name" value="C-terminal effector domain of the bipartite response regulators"/>
    <property type="match status" value="1"/>
</dbReference>
<protein>
    <recommendedName>
        <fullName evidence="2 14">Stage 0 sporulation protein A homolog</fullName>
    </recommendedName>
</protein>
<dbReference type="Pfam" id="PF08769">
    <property type="entry name" value="Spo0A_C"/>
    <property type="match status" value="1"/>
</dbReference>
<dbReference type="GO" id="GO:0030435">
    <property type="term" value="P:sporulation resulting in formation of a cellular spore"/>
    <property type="evidence" value="ECO:0007669"/>
    <property type="project" value="UniProtKB-UniRule"/>
</dbReference>
<keyword evidence="4 14" id="KW-0678">Repressor</keyword>
<dbReference type="NCBIfam" id="TIGR02875">
    <property type="entry name" value="spore_0_A"/>
    <property type="match status" value="1"/>
</dbReference>
<evidence type="ECO:0000256" key="6">
    <source>
        <dbReference type="ARBA" id="ARBA00022837"/>
    </source>
</evidence>
<reference evidence="21 23" key="3">
    <citation type="submission" date="2020-02" db="EMBL/GenBank/DDBJ databases">
        <authorList>
            <person name="Kociolek L.K."/>
            <person name="Ozer E.A."/>
        </authorList>
    </citation>
    <scope>NUCLEOTIDE SEQUENCE [LARGE SCALE GENOMIC DNA]</scope>
    <source>
        <strain evidence="21 23">ATCC 14501</strain>
    </source>
</reference>